<evidence type="ECO:0000256" key="1">
    <source>
        <dbReference type="SAM" id="Phobius"/>
    </source>
</evidence>
<feature type="transmembrane region" description="Helical" evidence="1">
    <location>
        <begin position="74"/>
        <end position="95"/>
    </location>
</feature>
<keyword evidence="1" id="KW-0812">Transmembrane</keyword>
<dbReference type="Pfam" id="PF04854">
    <property type="entry name" value="DUF624"/>
    <property type="match status" value="1"/>
</dbReference>
<feature type="transmembrane region" description="Helical" evidence="1">
    <location>
        <begin position="20"/>
        <end position="40"/>
    </location>
</feature>
<gene>
    <name evidence="2" type="ORF">HHU08_18960</name>
</gene>
<comment type="caution">
    <text evidence="2">The sequence shown here is derived from an EMBL/GenBank/DDBJ whole genome shotgun (WGS) entry which is preliminary data.</text>
</comment>
<dbReference type="InterPro" id="IPR006938">
    <property type="entry name" value="DUF624"/>
</dbReference>
<dbReference type="AlphaFoldDB" id="A0A7Y0KB86"/>
<evidence type="ECO:0000313" key="3">
    <source>
        <dbReference type="Proteomes" id="UP000588491"/>
    </source>
</evidence>
<reference evidence="2 3" key="1">
    <citation type="submission" date="2020-04" db="EMBL/GenBank/DDBJ databases">
        <title>Bacillus sp. UniB3 isolated from commercial digestive syrup.</title>
        <authorList>
            <person name="Thorat V."/>
            <person name="Kirdat K."/>
            <person name="Tiwarekar B."/>
            <person name="Yadav A."/>
        </authorList>
    </citation>
    <scope>NUCLEOTIDE SEQUENCE [LARGE SCALE GENOMIC DNA]</scope>
    <source>
        <strain evidence="2 3">UniB3</strain>
    </source>
</reference>
<dbReference type="Proteomes" id="UP000588491">
    <property type="component" value="Unassembled WGS sequence"/>
</dbReference>
<sequence length="137" mass="15950">MVHILSNGVYKFCEWVTRLAYVNILWLCFTVLGLGLFGWMPASIAMFAVTKKWVNGETDIRIFPVFWNSYKQDWWKGNILGIIFAITFFLFYLDFRIIGTFEGNTTLLLFVMLGLFLSVSTTFFIFYLSSLITILGY</sequence>
<feature type="transmembrane region" description="Helical" evidence="1">
    <location>
        <begin position="107"/>
        <end position="128"/>
    </location>
</feature>
<keyword evidence="1" id="KW-0472">Membrane</keyword>
<dbReference type="EMBL" id="JABBPK010000001">
    <property type="protein sequence ID" value="NMO79042.1"/>
    <property type="molecule type" value="Genomic_DNA"/>
</dbReference>
<dbReference type="RefSeq" id="WP_169189041.1">
    <property type="nucleotide sequence ID" value="NZ_JABBPK010000001.1"/>
</dbReference>
<accession>A0A7Y0KB86</accession>
<protein>
    <submittedName>
        <fullName evidence="2">DUF624 domain-containing protein</fullName>
    </submittedName>
</protein>
<proteinExistence type="predicted"/>
<organism evidence="2 3">
    <name type="scientific">Niallia alba</name>
    <dbReference type="NCBI Taxonomy" id="2729105"/>
    <lineage>
        <taxon>Bacteria</taxon>
        <taxon>Bacillati</taxon>
        <taxon>Bacillota</taxon>
        <taxon>Bacilli</taxon>
        <taxon>Bacillales</taxon>
        <taxon>Bacillaceae</taxon>
        <taxon>Niallia</taxon>
    </lineage>
</organism>
<keyword evidence="3" id="KW-1185">Reference proteome</keyword>
<name>A0A7Y0KB86_9BACI</name>
<keyword evidence="1" id="KW-1133">Transmembrane helix</keyword>
<evidence type="ECO:0000313" key="2">
    <source>
        <dbReference type="EMBL" id="NMO79042.1"/>
    </source>
</evidence>